<dbReference type="Gene3D" id="3.70.10.10">
    <property type="match status" value="1"/>
</dbReference>
<dbReference type="PANTHER" id="PTHR30478">
    <property type="entry name" value="DNA POLYMERASE III SUBUNIT BETA"/>
    <property type="match status" value="1"/>
</dbReference>
<dbReference type="SMART" id="SM00480">
    <property type="entry name" value="POL3Bc"/>
    <property type="match status" value="1"/>
</dbReference>
<dbReference type="Gene3D" id="3.10.150.10">
    <property type="entry name" value="DNA Polymerase III, subunit A, domain 2"/>
    <property type="match status" value="1"/>
</dbReference>
<keyword evidence="9" id="KW-0238">DNA-binding</keyword>
<evidence type="ECO:0000256" key="2">
    <source>
        <dbReference type="ARBA" id="ARBA00010752"/>
    </source>
</evidence>
<dbReference type="InterPro" id="IPR022634">
    <property type="entry name" value="DNA_polIII_beta_N"/>
</dbReference>
<dbReference type="EMBL" id="DVMN01000015">
    <property type="protein sequence ID" value="HIU20808.1"/>
    <property type="molecule type" value="Genomic_DNA"/>
</dbReference>
<evidence type="ECO:0000259" key="13">
    <source>
        <dbReference type="Pfam" id="PF02768"/>
    </source>
</evidence>
<evidence type="ECO:0000256" key="7">
    <source>
        <dbReference type="ARBA" id="ARBA00022705"/>
    </source>
</evidence>
<proteinExistence type="inferred from homology"/>
<feature type="domain" description="DNA polymerase III beta sliding clamp C-terminal" evidence="13">
    <location>
        <begin position="247"/>
        <end position="362"/>
    </location>
</feature>
<reference evidence="14" key="1">
    <citation type="submission" date="2020-10" db="EMBL/GenBank/DDBJ databases">
        <authorList>
            <person name="Gilroy R."/>
        </authorList>
    </citation>
    <scope>NUCLEOTIDE SEQUENCE</scope>
    <source>
        <strain evidence="14">1063</strain>
    </source>
</reference>
<dbReference type="InterPro" id="IPR022635">
    <property type="entry name" value="DNA_polIII_beta_C"/>
</dbReference>
<feature type="domain" description="DNA polymerase III beta sliding clamp central" evidence="12">
    <location>
        <begin position="131"/>
        <end position="238"/>
    </location>
</feature>
<dbReference type="GO" id="GO:0008408">
    <property type="term" value="F:3'-5' exonuclease activity"/>
    <property type="evidence" value="ECO:0007669"/>
    <property type="project" value="InterPro"/>
</dbReference>
<evidence type="ECO:0000256" key="4">
    <source>
        <dbReference type="ARBA" id="ARBA00022490"/>
    </source>
</evidence>
<evidence type="ECO:0000256" key="3">
    <source>
        <dbReference type="ARBA" id="ARBA00021035"/>
    </source>
</evidence>
<keyword evidence="7 10" id="KW-0235">DNA replication</keyword>
<dbReference type="InterPro" id="IPR001001">
    <property type="entry name" value="DNA_polIII_beta"/>
</dbReference>
<dbReference type="GO" id="GO:0003677">
    <property type="term" value="F:DNA binding"/>
    <property type="evidence" value="ECO:0007669"/>
    <property type="project" value="UniProtKB-UniRule"/>
</dbReference>
<dbReference type="GO" id="GO:0005737">
    <property type="term" value="C:cytoplasm"/>
    <property type="evidence" value="ECO:0007669"/>
    <property type="project" value="UniProtKB-SubCell"/>
</dbReference>
<dbReference type="AlphaFoldDB" id="A0A9D1HSB1"/>
<dbReference type="Pfam" id="PF00712">
    <property type="entry name" value="DNA_pol3_beta"/>
    <property type="match status" value="1"/>
</dbReference>
<evidence type="ECO:0000313" key="15">
    <source>
        <dbReference type="Proteomes" id="UP000824088"/>
    </source>
</evidence>
<protein>
    <recommendedName>
        <fullName evidence="3 10">Beta sliding clamp</fullName>
    </recommendedName>
</protein>
<feature type="domain" description="DNA polymerase III beta sliding clamp N-terminal" evidence="11">
    <location>
        <begin position="1"/>
        <end position="117"/>
    </location>
</feature>
<dbReference type="SUPFAM" id="SSF55979">
    <property type="entry name" value="DNA clamp"/>
    <property type="match status" value="3"/>
</dbReference>
<dbReference type="GO" id="GO:0009360">
    <property type="term" value="C:DNA polymerase III complex"/>
    <property type="evidence" value="ECO:0007669"/>
    <property type="project" value="InterPro"/>
</dbReference>
<comment type="similarity">
    <text evidence="2 10">Belongs to the beta sliding clamp family.</text>
</comment>
<reference evidence="14" key="2">
    <citation type="journal article" date="2021" name="PeerJ">
        <title>Extensive microbial diversity within the chicken gut microbiome revealed by metagenomics and culture.</title>
        <authorList>
            <person name="Gilroy R."/>
            <person name="Ravi A."/>
            <person name="Getino M."/>
            <person name="Pursley I."/>
            <person name="Horton D.L."/>
            <person name="Alikhan N.F."/>
            <person name="Baker D."/>
            <person name="Gharbi K."/>
            <person name="Hall N."/>
            <person name="Watson M."/>
            <person name="Adriaenssens E.M."/>
            <person name="Foster-Nyarko E."/>
            <person name="Jarju S."/>
            <person name="Secka A."/>
            <person name="Antonio M."/>
            <person name="Oren A."/>
            <person name="Chaudhuri R.R."/>
            <person name="La Ragione R."/>
            <person name="Hildebrand F."/>
            <person name="Pallen M.J."/>
        </authorList>
    </citation>
    <scope>NUCLEOTIDE SEQUENCE</scope>
    <source>
        <strain evidence="14">1063</strain>
    </source>
</reference>
<dbReference type="Proteomes" id="UP000824088">
    <property type="component" value="Unassembled WGS sequence"/>
</dbReference>
<comment type="subcellular location">
    <subcellularLocation>
        <location evidence="1 10">Cytoplasm</location>
    </subcellularLocation>
</comment>
<comment type="caution">
    <text evidence="14">The sequence shown here is derived from an EMBL/GenBank/DDBJ whole genome shotgun (WGS) entry which is preliminary data.</text>
</comment>
<evidence type="ECO:0000256" key="1">
    <source>
        <dbReference type="ARBA" id="ARBA00004496"/>
    </source>
</evidence>
<dbReference type="GO" id="GO:0006271">
    <property type="term" value="P:DNA strand elongation involved in DNA replication"/>
    <property type="evidence" value="ECO:0007669"/>
    <property type="project" value="TreeGrafter"/>
</dbReference>
<evidence type="ECO:0000256" key="5">
    <source>
        <dbReference type="ARBA" id="ARBA00022679"/>
    </source>
</evidence>
<keyword evidence="6 10" id="KW-0548">Nucleotidyltransferase</keyword>
<dbReference type="Pfam" id="PF02767">
    <property type="entry name" value="DNA_pol3_beta_2"/>
    <property type="match status" value="1"/>
</dbReference>
<dbReference type="Pfam" id="PF02768">
    <property type="entry name" value="DNA_pol3_beta_3"/>
    <property type="match status" value="1"/>
</dbReference>
<evidence type="ECO:0000256" key="10">
    <source>
        <dbReference type="PIRNR" id="PIRNR000804"/>
    </source>
</evidence>
<sequence length="366" mass="41039">MKVICQGTELSDALAKVTKALPVKRSNPILDGVKLTAEGDTLTLFATDLELAIEKKINAEVLIEGECVVPGKLFADYAKKIEEEQLELDATGDHSLVIRYLDSEVKIKGYDSEDYPVFKDVAKERSFIILKKDLKELINKIIFNVATDEARPALRGCCLNIKENEVEGVASDGYRLALAKMPIKNNGLVESIVVPAKSMMELSRLIDDEDESMTVYVDKNYVMVDLFHTKIVTRLIAESYISYSKIIQTVFDTEIVVDKKIFENAIDRVSLINRNSKRYCVKFDIKEGSMNLSAESEEGTVNEKVPISLKGKDLTAGFNSKFVMDCMKAIDDEYVTFNFTTSTAPVIIKGSTDRWLYLILPLRVIV</sequence>
<dbReference type="InterPro" id="IPR022637">
    <property type="entry name" value="DNA_polIII_beta_cen"/>
</dbReference>
<gene>
    <name evidence="14" type="primary">dnaN</name>
    <name evidence="14" type="ORF">IAD51_00985</name>
</gene>
<dbReference type="NCBIfam" id="TIGR00663">
    <property type="entry name" value="dnan"/>
    <property type="match status" value="1"/>
</dbReference>
<organism evidence="14 15">
    <name type="scientific">Candidatus Limadaptatus stercorigallinarum</name>
    <dbReference type="NCBI Taxonomy" id="2840845"/>
    <lineage>
        <taxon>Bacteria</taxon>
        <taxon>Bacillati</taxon>
        <taxon>Bacillota</taxon>
        <taxon>Clostridia</taxon>
        <taxon>Eubacteriales</taxon>
        <taxon>Candidatus Limadaptatus</taxon>
    </lineage>
</organism>
<evidence type="ECO:0000256" key="6">
    <source>
        <dbReference type="ARBA" id="ARBA00022695"/>
    </source>
</evidence>
<dbReference type="CDD" id="cd00140">
    <property type="entry name" value="beta_clamp"/>
    <property type="match status" value="1"/>
</dbReference>
<comment type="function">
    <text evidence="10">Confers DNA tethering and processivity to DNA polymerases and other proteins. Acts as a clamp, forming a ring around DNA (a reaction catalyzed by the clamp-loading complex) which diffuses in an ATP-independent manner freely and bidirectionally along dsDNA. Initially characterized for its ability to contact the catalytic subunit of DNA polymerase III (Pol III), a complex, multichain enzyme responsible for most of the replicative synthesis in bacteria; Pol III exhibits 3'-5' exonuclease proofreading activity. The beta chain is required for initiation of replication as well as for processivity of DNA replication.</text>
</comment>
<name>A0A9D1HSB1_9FIRM</name>
<dbReference type="GO" id="GO:0003887">
    <property type="term" value="F:DNA-directed DNA polymerase activity"/>
    <property type="evidence" value="ECO:0007669"/>
    <property type="project" value="UniProtKB-UniRule"/>
</dbReference>
<comment type="subunit">
    <text evidence="10">Forms a ring-shaped head-to-tail homodimer around DNA.</text>
</comment>
<evidence type="ECO:0000256" key="8">
    <source>
        <dbReference type="ARBA" id="ARBA00022932"/>
    </source>
</evidence>
<dbReference type="PIRSF" id="PIRSF000804">
    <property type="entry name" value="DNA_pol_III_b"/>
    <property type="match status" value="1"/>
</dbReference>
<dbReference type="PANTHER" id="PTHR30478:SF0">
    <property type="entry name" value="BETA SLIDING CLAMP"/>
    <property type="match status" value="1"/>
</dbReference>
<keyword evidence="4 10" id="KW-0963">Cytoplasm</keyword>
<evidence type="ECO:0000313" key="14">
    <source>
        <dbReference type="EMBL" id="HIU20808.1"/>
    </source>
</evidence>
<keyword evidence="5 10" id="KW-0808">Transferase</keyword>
<keyword evidence="8 10" id="KW-0239">DNA-directed DNA polymerase</keyword>
<evidence type="ECO:0000259" key="11">
    <source>
        <dbReference type="Pfam" id="PF00712"/>
    </source>
</evidence>
<evidence type="ECO:0000256" key="9">
    <source>
        <dbReference type="ARBA" id="ARBA00023125"/>
    </source>
</evidence>
<evidence type="ECO:0000259" key="12">
    <source>
        <dbReference type="Pfam" id="PF02767"/>
    </source>
</evidence>
<accession>A0A9D1HSB1</accession>
<dbReference type="InterPro" id="IPR046938">
    <property type="entry name" value="DNA_clamp_sf"/>
</dbReference>